<reference evidence="3 4" key="1">
    <citation type="submission" date="2018-02" db="EMBL/GenBank/DDBJ databases">
        <title>Genomic Encyclopedia of Archaeal and Bacterial Type Strains, Phase II (KMG-II): from individual species to whole genera.</title>
        <authorList>
            <person name="Goeker M."/>
        </authorList>
    </citation>
    <scope>NUCLEOTIDE SEQUENCE [LARGE SCALE GENOMIC DNA]</scope>
    <source>
        <strain evidence="3 4">DSM 29526</strain>
    </source>
</reference>
<name>A0A2S6I564_9BACT</name>
<sequence>MNNQNNQTVIGVFDTKSQARSAKEALVEQKFNDSTIDVSQYGEHGKVGDNYHQQSGKVQSFFDRLFGDDNSYDDDRGYTRSEAAHGVASRGTVVTVHTSTLEEAKKAASILDRYGAIDFDDRYQQYQDKSFDANRNRKQLNDRYGDVDKQETLKVLKEDVAIGKREVETGGVTVRSHVIERPVEETLRLRDEHVFVDRKPVDRPAGNADFQDRTISVKEKSEEAVVSKEARVKEEITVGKKVDSHQETVRETARETEVDVVNKGKDAPRNRDQSDIKRNN</sequence>
<keyword evidence="4" id="KW-1185">Reference proteome</keyword>
<evidence type="ECO:0000256" key="1">
    <source>
        <dbReference type="SAM" id="MobiDB-lite"/>
    </source>
</evidence>
<organism evidence="3 4">
    <name type="scientific">Neolewinella xylanilytica</name>
    <dbReference type="NCBI Taxonomy" id="1514080"/>
    <lineage>
        <taxon>Bacteria</taxon>
        <taxon>Pseudomonadati</taxon>
        <taxon>Bacteroidota</taxon>
        <taxon>Saprospiria</taxon>
        <taxon>Saprospirales</taxon>
        <taxon>Lewinellaceae</taxon>
        <taxon>Neolewinella</taxon>
    </lineage>
</organism>
<evidence type="ECO:0000313" key="3">
    <source>
        <dbReference type="EMBL" id="PPK86269.1"/>
    </source>
</evidence>
<protein>
    <submittedName>
        <fullName evidence="3">Uncharacterized protein (TIGR02271 family)</fullName>
    </submittedName>
</protein>
<evidence type="ECO:0000259" key="2">
    <source>
        <dbReference type="Pfam" id="PF09557"/>
    </source>
</evidence>
<dbReference type="Proteomes" id="UP000237662">
    <property type="component" value="Unassembled WGS sequence"/>
</dbReference>
<dbReference type="OrthoDB" id="581516at2"/>
<dbReference type="RefSeq" id="WP_104420717.1">
    <property type="nucleotide sequence ID" value="NZ_PTJC01000006.1"/>
</dbReference>
<proteinExistence type="predicted"/>
<accession>A0A2S6I564</accession>
<comment type="caution">
    <text evidence="3">The sequence shown here is derived from an EMBL/GenBank/DDBJ whole genome shotgun (WGS) entry which is preliminary data.</text>
</comment>
<dbReference type="Pfam" id="PF09557">
    <property type="entry name" value="DUF2382"/>
    <property type="match status" value="1"/>
</dbReference>
<dbReference type="PANTHER" id="PTHR38463">
    <property type="entry name" value="STRESS RESPONSE PROTEIN YSNF"/>
    <property type="match status" value="1"/>
</dbReference>
<dbReference type="InterPro" id="IPR052967">
    <property type="entry name" value="Stress_Response_Assoc"/>
</dbReference>
<gene>
    <name evidence="3" type="ORF">CLV84_3192</name>
</gene>
<dbReference type="EMBL" id="PTJC01000006">
    <property type="protein sequence ID" value="PPK86269.1"/>
    <property type="molecule type" value="Genomic_DNA"/>
</dbReference>
<dbReference type="InterPro" id="IPR019060">
    <property type="entry name" value="DUF2382"/>
</dbReference>
<feature type="region of interest" description="Disordered" evidence="1">
    <location>
        <begin position="241"/>
        <end position="280"/>
    </location>
</feature>
<evidence type="ECO:0000313" key="4">
    <source>
        <dbReference type="Proteomes" id="UP000237662"/>
    </source>
</evidence>
<dbReference type="PANTHER" id="PTHR38463:SF1">
    <property type="entry name" value="STRESS RESPONSE PROTEIN YSNF"/>
    <property type="match status" value="1"/>
</dbReference>
<dbReference type="AlphaFoldDB" id="A0A2S6I564"/>
<feature type="domain" description="DUF2382" evidence="2">
    <location>
        <begin position="153"/>
        <end position="260"/>
    </location>
</feature>